<dbReference type="SUPFAM" id="SSF55729">
    <property type="entry name" value="Acyl-CoA N-acyltransferases (Nat)"/>
    <property type="match status" value="1"/>
</dbReference>
<dbReference type="InterPro" id="IPR000182">
    <property type="entry name" value="GNAT_dom"/>
</dbReference>
<dbReference type="Gene3D" id="3.40.630.30">
    <property type="match status" value="1"/>
</dbReference>
<sequence length="162" mass="18012">MYTFVPIKDEKTRAAAFHVYEQNPDYYRAIGAPIASTDTVLEDENAMPSGVDRKAKHYWLIMNGEETIGVIDLIESYPDKATIYVGLLQIADHGKGHGAAVIQQLSDAFKQHGFRHMELAVVLGNDDAFAFWQAQGFKSVRGVNAKISAGNERAVLIMRKEL</sequence>
<proteinExistence type="predicted"/>
<reference evidence="2 3" key="1">
    <citation type="submission" date="2023-02" db="EMBL/GenBank/DDBJ databases">
        <title>Genome sequence of Lacticaseibacillus sp. KACC 23028.</title>
        <authorList>
            <person name="Kim S."/>
            <person name="Heo J."/>
            <person name="Kwon S.-W."/>
        </authorList>
    </citation>
    <scope>NUCLEOTIDE SEQUENCE [LARGE SCALE GENOMIC DNA]</scope>
    <source>
        <strain evidence="2 3">KACC 23028</strain>
    </source>
</reference>
<accession>A0ABY7WSX1</accession>
<dbReference type="EMBL" id="CP117884">
    <property type="protein sequence ID" value="WDF82841.1"/>
    <property type="molecule type" value="Genomic_DNA"/>
</dbReference>
<dbReference type="Proteomes" id="UP001220377">
    <property type="component" value="Chromosome"/>
</dbReference>
<organism evidence="2 3">
    <name type="scientific">Lacticaseibacillus pabuli</name>
    <dbReference type="NCBI Taxonomy" id="3025672"/>
    <lineage>
        <taxon>Bacteria</taxon>
        <taxon>Bacillati</taxon>
        <taxon>Bacillota</taxon>
        <taxon>Bacilli</taxon>
        <taxon>Lactobacillales</taxon>
        <taxon>Lactobacillaceae</taxon>
        <taxon>Lacticaseibacillus</taxon>
    </lineage>
</organism>
<dbReference type="Pfam" id="PF00583">
    <property type="entry name" value="Acetyltransf_1"/>
    <property type="match status" value="1"/>
</dbReference>
<evidence type="ECO:0000313" key="3">
    <source>
        <dbReference type="Proteomes" id="UP001220377"/>
    </source>
</evidence>
<protein>
    <submittedName>
        <fullName evidence="2">GNAT family N-acetyltransferase</fullName>
    </submittedName>
</protein>
<name>A0ABY7WSX1_9LACO</name>
<keyword evidence="3" id="KW-1185">Reference proteome</keyword>
<dbReference type="RefSeq" id="WP_274260572.1">
    <property type="nucleotide sequence ID" value="NZ_CP117884.1"/>
</dbReference>
<gene>
    <name evidence="2" type="ORF">PQ472_00955</name>
</gene>
<dbReference type="CDD" id="cd04301">
    <property type="entry name" value="NAT_SF"/>
    <property type="match status" value="1"/>
</dbReference>
<dbReference type="PROSITE" id="PS51186">
    <property type="entry name" value="GNAT"/>
    <property type="match status" value="1"/>
</dbReference>
<evidence type="ECO:0000313" key="2">
    <source>
        <dbReference type="EMBL" id="WDF82841.1"/>
    </source>
</evidence>
<evidence type="ECO:0000259" key="1">
    <source>
        <dbReference type="PROSITE" id="PS51186"/>
    </source>
</evidence>
<feature type="domain" description="N-acetyltransferase" evidence="1">
    <location>
        <begin position="5"/>
        <end position="162"/>
    </location>
</feature>
<dbReference type="InterPro" id="IPR016181">
    <property type="entry name" value="Acyl_CoA_acyltransferase"/>
</dbReference>